<dbReference type="Proteomes" id="UP000474777">
    <property type="component" value="Unassembled WGS sequence"/>
</dbReference>
<organism evidence="1 2">
    <name type="scientific">Pontibacter burrus</name>
    <dbReference type="NCBI Taxonomy" id="2704466"/>
    <lineage>
        <taxon>Bacteria</taxon>
        <taxon>Pseudomonadati</taxon>
        <taxon>Bacteroidota</taxon>
        <taxon>Cytophagia</taxon>
        <taxon>Cytophagales</taxon>
        <taxon>Hymenobacteraceae</taxon>
        <taxon>Pontibacter</taxon>
    </lineage>
</organism>
<gene>
    <name evidence="1" type="ORF">GXP69_11835</name>
</gene>
<evidence type="ECO:0000313" key="2">
    <source>
        <dbReference type="Proteomes" id="UP000474777"/>
    </source>
</evidence>
<dbReference type="AlphaFoldDB" id="A0A6B3LVS4"/>
<accession>A0A6B3LVS4</accession>
<dbReference type="EMBL" id="JAAGWD010000005">
    <property type="protein sequence ID" value="NEM98386.1"/>
    <property type="molecule type" value="Genomic_DNA"/>
</dbReference>
<keyword evidence="2" id="KW-1185">Reference proteome</keyword>
<evidence type="ECO:0000313" key="1">
    <source>
        <dbReference type="EMBL" id="NEM98386.1"/>
    </source>
</evidence>
<dbReference type="InterPro" id="IPR032595">
    <property type="entry name" value="DUF4905"/>
</dbReference>
<name>A0A6B3LVS4_9BACT</name>
<protein>
    <submittedName>
        <fullName evidence="1">DUF4905 domain-containing protein</fullName>
    </submittedName>
</protein>
<reference evidence="1 2" key="1">
    <citation type="submission" date="2020-02" db="EMBL/GenBank/DDBJ databases">
        <authorList>
            <person name="Kim M.K."/>
        </authorList>
    </citation>
    <scope>NUCLEOTIDE SEQUENCE [LARGE SCALE GENOMIC DNA]</scope>
    <source>
        <strain evidence="1 2">BT327</strain>
    </source>
</reference>
<dbReference type="Pfam" id="PF16248">
    <property type="entry name" value="DUF4905"/>
    <property type="match status" value="1"/>
</dbReference>
<proteinExistence type="predicted"/>
<dbReference type="RefSeq" id="WP_163915288.1">
    <property type="nucleotide sequence ID" value="NZ_JAAGWD010000005.1"/>
</dbReference>
<sequence length="278" mass="31181">MPEYSKKINVILPLLYTYDFGAPVWRLRPDTTADRLGVEVRDADLLLTDFYTLCAEQHVLHKLPLSATKNWWLGLEDAHDGLLFLHGYGDRQIGEHKGIFAYDAAGGKLVWEQPELAYYGINSDGVLALDLKQKNLLQLQSDTGTITMQNVSLESGAAAVANYSNTRFQNCITPMLYLEGETYFAEVADFLEQQLQLQAVRGIEYAETDTCIVISFYISTPDGKLDNVLSVFDLSGELQLNTRIALGISGIGSDTFIIFNKKLYFIQDRNILTVYSLL</sequence>
<comment type="caution">
    <text evidence="1">The sequence shown here is derived from an EMBL/GenBank/DDBJ whole genome shotgun (WGS) entry which is preliminary data.</text>
</comment>